<protein>
    <submittedName>
        <fullName evidence="4">MFS transporter</fullName>
    </submittedName>
</protein>
<dbReference type="Gene3D" id="1.20.1250.20">
    <property type="entry name" value="MFS general substrate transporter like domains"/>
    <property type="match status" value="2"/>
</dbReference>
<dbReference type="PANTHER" id="PTHR11328">
    <property type="entry name" value="MAJOR FACILITATOR SUPERFAMILY DOMAIN-CONTAINING PROTEIN"/>
    <property type="match status" value="1"/>
</dbReference>
<feature type="transmembrane region" description="Helical" evidence="3">
    <location>
        <begin position="298"/>
        <end position="317"/>
    </location>
</feature>
<feature type="transmembrane region" description="Helical" evidence="3">
    <location>
        <begin position="329"/>
        <end position="348"/>
    </location>
</feature>
<feature type="transmembrane region" description="Helical" evidence="3">
    <location>
        <begin position="37"/>
        <end position="57"/>
    </location>
</feature>
<dbReference type="Pfam" id="PF13347">
    <property type="entry name" value="MFS_2"/>
    <property type="match status" value="1"/>
</dbReference>
<dbReference type="GO" id="GO:0015293">
    <property type="term" value="F:symporter activity"/>
    <property type="evidence" value="ECO:0007669"/>
    <property type="project" value="InterPro"/>
</dbReference>
<evidence type="ECO:0000313" key="4">
    <source>
        <dbReference type="EMBL" id="MBD5778570.1"/>
    </source>
</evidence>
<feature type="transmembrane region" description="Helical" evidence="3">
    <location>
        <begin position="63"/>
        <end position="85"/>
    </location>
</feature>
<dbReference type="Proteomes" id="UP000622317">
    <property type="component" value="Unassembled WGS sequence"/>
</dbReference>
<dbReference type="InterPro" id="IPR036259">
    <property type="entry name" value="MFS_trans_sf"/>
</dbReference>
<reference evidence="4" key="1">
    <citation type="submission" date="2020-09" db="EMBL/GenBank/DDBJ databases">
        <title>Pelagicoccus enzymogenes sp. nov. with an EPS production, isolated from marine sediment.</title>
        <authorList>
            <person name="Feng X."/>
        </authorList>
    </citation>
    <scope>NUCLEOTIDE SEQUENCE</scope>
    <source>
        <strain evidence="4">NFK12</strain>
    </source>
</reference>
<feature type="transmembrane region" description="Helical" evidence="3">
    <location>
        <begin position="135"/>
        <end position="159"/>
    </location>
</feature>
<accession>A0A927F5V7</accession>
<feature type="transmembrane region" description="Helical" evidence="3">
    <location>
        <begin position="106"/>
        <end position="123"/>
    </location>
</feature>
<dbReference type="InterPro" id="IPR039672">
    <property type="entry name" value="MFS_2"/>
</dbReference>
<feature type="region of interest" description="Disordered" evidence="2">
    <location>
        <begin position="1"/>
        <end position="27"/>
    </location>
</feature>
<feature type="transmembrane region" description="Helical" evidence="3">
    <location>
        <begin position="260"/>
        <end position="286"/>
    </location>
</feature>
<comment type="caution">
    <text evidence="4">The sequence shown here is derived from an EMBL/GenBank/DDBJ whole genome shotgun (WGS) entry which is preliminary data.</text>
</comment>
<name>A0A927F5V7_9BACT</name>
<proteinExistence type="inferred from homology"/>
<organism evidence="4 5">
    <name type="scientific">Pelagicoccus enzymogenes</name>
    <dbReference type="NCBI Taxonomy" id="2773457"/>
    <lineage>
        <taxon>Bacteria</taxon>
        <taxon>Pseudomonadati</taxon>
        <taxon>Verrucomicrobiota</taxon>
        <taxon>Opitutia</taxon>
        <taxon>Puniceicoccales</taxon>
        <taxon>Pelagicoccaceae</taxon>
        <taxon>Pelagicoccus</taxon>
    </lineage>
</organism>
<sequence>MKPENPETPSANAPASSSDAQTPANEGEYRTSLKEKLSYAIGTIPFMLGSSGVMQIANPLYNLTLGLSPSFVGTVMAIVRLWDGFTDPLMGSLSDNTRTRWGRRRPFIALGAILCAITFPVMWLVPVDWGQTATFIYFLVTCLMFFTAFTVYGVPYLTLGYELSSDTNERLRIQTYRAMCTKIINFIAPWIFVIAQLDFFESTISGFRAVGLIIGGLFILLAIPAVFNTRERFEKRAAKQQKVKLVKAVKLTLVNRPFRCLVSIVVGMLIGTSMVNILGIYVNSYYVFPGDTEQGAKYHALAMTLYGVAGLVAVPIVSKIANRVGKLKVLQWCLFIGIIASASKFFSYTPHAPWLQFVTMLALSPAFSGFWVLIDPMKADTADYDELSTGMRREGMYAAVANWIEKVALTGTLLVSNSMLDITGFDVSKGADQGDGAILSIRLCYSLIPAALLTVAYIIARKYPLTDDGVIKLKSDLEDRRGKVV</sequence>
<dbReference type="GO" id="GO:0005886">
    <property type="term" value="C:plasma membrane"/>
    <property type="evidence" value="ECO:0007669"/>
    <property type="project" value="TreeGrafter"/>
</dbReference>
<keyword evidence="5" id="KW-1185">Reference proteome</keyword>
<dbReference type="GO" id="GO:0008643">
    <property type="term" value="P:carbohydrate transport"/>
    <property type="evidence" value="ECO:0007669"/>
    <property type="project" value="InterPro"/>
</dbReference>
<feature type="transmembrane region" description="Helical" evidence="3">
    <location>
        <begin position="354"/>
        <end position="374"/>
    </location>
</feature>
<keyword evidence="3" id="KW-0472">Membrane</keyword>
<dbReference type="CDD" id="cd17332">
    <property type="entry name" value="MFS_MelB_like"/>
    <property type="match status" value="1"/>
</dbReference>
<keyword evidence="3" id="KW-0812">Transmembrane</keyword>
<dbReference type="AlphaFoldDB" id="A0A927F5V7"/>
<keyword evidence="3" id="KW-1133">Transmembrane helix</keyword>
<evidence type="ECO:0000256" key="2">
    <source>
        <dbReference type="SAM" id="MobiDB-lite"/>
    </source>
</evidence>
<evidence type="ECO:0000313" key="5">
    <source>
        <dbReference type="Proteomes" id="UP000622317"/>
    </source>
</evidence>
<evidence type="ECO:0000256" key="1">
    <source>
        <dbReference type="ARBA" id="ARBA00009617"/>
    </source>
</evidence>
<evidence type="ECO:0000256" key="3">
    <source>
        <dbReference type="SAM" id="Phobius"/>
    </source>
</evidence>
<dbReference type="SUPFAM" id="SSF103473">
    <property type="entry name" value="MFS general substrate transporter"/>
    <property type="match status" value="1"/>
</dbReference>
<gene>
    <name evidence="4" type="ORF">IEN85_03640</name>
</gene>
<feature type="compositionally biased region" description="Low complexity" evidence="2">
    <location>
        <begin position="7"/>
        <end position="20"/>
    </location>
</feature>
<dbReference type="EMBL" id="JACYFG010000006">
    <property type="protein sequence ID" value="MBD5778570.1"/>
    <property type="molecule type" value="Genomic_DNA"/>
</dbReference>
<feature type="transmembrane region" description="Helical" evidence="3">
    <location>
        <begin position="436"/>
        <end position="459"/>
    </location>
</feature>
<dbReference type="PANTHER" id="PTHR11328:SF24">
    <property type="entry name" value="MAJOR FACILITATOR SUPERFAMILY (MFS) PROFILE DOMAIN-CONTAINING PROTEIN"/>
    <property type="match status" value="1"/>
</dbReference>
<dbReference type="RefSeq" id="WP_191615706.1">
    <property type="nucleotide sequence ID" value="NZ_JACYFG010000006.1"/>
</dbReference>
<feature type="transmembrane region" description="Helical" evidence="3">
    <location>
        <begin position="209"/>
        <end position="227"/>
    </location>
</feature>
<feature type="transmembrane region" description="Helical" evidence="3">
    <location>
        <begin position="179"/>
        <end position="197"/>
    </location>
</feature>
<comment type="similarity">
    <text evidence="1">Belongs to the sodium:galactoside symporter (TC 2.A.2) family.</text>
</comment>